<proteinExistence type="predicted"/>
<organism evidence="1 2">
    <name type="scientific">Drosophila gunungcola</name>
    <name type="common">fruit fly</name>
    <dbReference type="NCBI Taxonomy" id="103775"/>
    <lineage>
        <taxon>Eukaryota</taxon>
        <taxon>Metazoa</taxon>
        <taxon>Ecdysozoa</taxon>
        <taxon>Arthropoda</taxon>
        <taxon>Hexapoda</taxon>
        <taxon>Insecta</taxon>
        <taxon>Pterygota</taxon>
        <taxon>Neoptera</taxon>
        <taxon>Endopterygota</taxon>
        <taxon>Diptera</taxon>
        <taxon>Brachycera</taxon>
        <taxon>Muscomorpha</taxon>
        <taxon>Ephydroidea</taxon>
        <taxon>Drosophilidae</taxon>
        <taxon>Drosophila</taxon>
        <taxon>Sophophora</taxon>
    </lineage>
</organism>
<evidence type="ECO:0000313" key="1">
    <source>
        <dbReference type="EMBL" id="KAI8043308.1"/>
    </source>
</evidence>
<dbReference type="Proteomes" id="UP001059596">
    <property type="component" value="Unassembled WGS sequence"/>
</dbReference>
<comment type="caution">
    <text evidence="1">The sequence shown here is derived from an EMBL/GenBank/DDBJ whole genome shotgun (WGS) entry which is preliminary data.</text>
</comment>
<gene>
    <name evidence="1" type="ORF">M5D96_004637</name>
</gene>
<keyword evidence="2" id="KW-1185">Reference proteome</keyword>
<reference evidence="1" key="1">
    <citation type="journal article" date="2023" name="Genome Biol. Evol.">
        <title>Long-read-based Genome Assembly of Drosophila gunungcola Reveals Fewer Chemosensory Genes in Flower-breeding Species.</title>
        <authorList>
            <person name="Negi A."/>
            <person name="Liao B.Y."/>
            <person name="Yeh S.D."/>
        </authorList>
    </citation>
    <scope>NUCLEOTIDE SEQUENCE</scope>
    <source>
        <strain evidence="1">Sukarami</strain>
    </source>
</reference>
<evidence type="ECO:0000313" key="2">
    <source>
        <dbReference type="Proteomes" id="UP001059596"/>
    </source>
</evidence>
<protein>
    <submittedName>
        <fullName evidence="1">Uncharacterized protein</fullName>
    </submittedName>
</protein>
<name>A0A9P9YUE5_9MUSC</name>
<dbReference type="AlphaFoldDB" id="A0A9P9YUE5"/>
<sequence length="98" mass="11141">MWPSPQICSACGNYFLTVANKPAYFMATTRNAHYSCQIFCHFTPSPGQFNGQLVNTQLSEVCVWILCVRELLRLAAKTRMAKNEGVMASREHSPQRRE</sequence>
<accession>A0A9P9YUE5</accession>
<dbReference type="EMBL" id="JAMKOV010000002">
    <property type="protein sequence ID" value="KAI8043308.1"/>
    <property type="molecule type" value="Genomic_DNA"/>
</dbReference>